<dbReference type="GO" id="GO:0042597">
    <property type="term" value="C:periplasmic space"/>
    <property type="evidence" value="ECO:0007669"/>
    <property type="project" value="InterPro"/>
</dbReference>
<dbReference type="GO" id="GO:0019808">
    <property type="term" value="F:polyamine binding"/>
    <property type="evidence" value="ECO:0007669"/>
    <property type="project" value="InterPro"/>
</dbReference>
<accession>A0A4R3MDC6</accession>
<gene>
    <name evidence="3" type="ORF">EDC26_102225</name>
</gene>
<dbReference type="Pfam" id="PF13416">
    <property type="entry name" value="SBP_bac_8"/>
    <property type="match status" value="1"/>
</dbReference>
<dbReference type="EMBL" id="SMAJ01000002">
    <property type="protein sequence ID" value="TCT10269.1"/>
    <property type="molecule type" value="Genomic_DNA"/>
</dbReference>
<reference evidence="3 4" key="1">
    <citation type="submission" date="2019-03" db="EMBL/GenBank/DDBJ databases">
        <title>Genomic Encyclopedia of Type Strains, Phase IV (KMG-IV): sequencing the most valuable type-strain genomes for metagenomic binning, comparative biology and taxonomic classification.</title>
        <authorList>
            <person name="Goeker M."/>
        </authorList>
    </citation>
    <scope>NUCLEOTIDE SEQUENCE [LARGE SCALE GENOMIC DNA]</scope>
    <source>
        <strain evidence="3 4">DSM 24591</strain>
    </source>
</reference>
<evidence type="ECO:0000313" key="4">
    <source>
        <dbReference type="Proteomes" id="UP000295525"/>
    </source>
</evidence>
<name>A0A4R3MDC6_9BURK</name>
<proteinExistence type="predicted"/>
<organism evidence="3 4">
    <name type="scientific">Paralcaligenes ureilyticus</name>
    <dbReference type="NCBI Taxonomy" id="627131"/>
    <lineage>
        <taxon>Bacteria</taxon>
        <taxon>Pseudomonadati</taxon>
        <taxon>Pseudomonadota</taxon>
        <taxon>Betaproteobacteria</taxon>
        <taxon>Burkholderiales</taxon>
        <taxon>Alcaligenaceae</taxon>
        <taxon>Paralcaligenes</taxon>
    </lineage>
</organism>
<evidence type="ECO:0000256" key="2">
    <source>
        <dbReference type="SAM" id="SignalP"/>
    </source>
</evidence>
<evidence type="ECO:0000313" key="3">
    <source>
        <dbReference type="EMBL" id="TCT10269.1"/>
    </source>
</evidence>
<dbReference type="PANTHER" id="PTHR30006:SF2">
    <property type="entry name" value="ABC TRANSPORTER SUBSTRATE-BINDING PROTEIN"/>
    <property type="match status" value="1"/>
</dbReference>
<dbReference type="AlphaFoldDB" id="A0A4R3MDC6"/>
<keyword evidence="4" id="KW-1185">Reference proteome</keyword>
<keyword evidence="1 2" id="KW-0732">Signal</keyword>
<dbReference type="GO" id="GO:0015846">
    <property type="term" value="P:polyamine transport"/>
    <property type="evidence" value="ECO:0007669"/>
    <property type="project" value="InterPro"/>
</dbReference>
<protein>
    <submittedName>
        <fullName evidence="3">Putative spermidine/putrescine transport system substrate-binding protein</fullName>
    </submittedName>
</protein>
<dbReference type="PRINTS" id="PR00909">
    <property type="entry name" value="SPERMDNBNDNG"/>
</dbReference>
<evidence type="ECO:0000256" key="1">
    <source>
        <dbReference type="ARBA" id="ARBA00022729"/>
    </source>
</evidence>
<comment type="caution">
    <text evidence="3">The sequence shown here is derived from an EMBL/GenBank/DDBJ whole genome shotgun (WGS) entry which is preliminary data.</text>
</comment>
<dbReference type="RefSeq" id="WP_132579859.1">
    <property type="nucleotide sequence ID" value="NZ_SMAJ01000002.1"/>
</dbReference>
<dbReference type="PANTHER" id="PTHR30006">
    <property type="entry name" value="THIAMINE-BINDING PERIPLASMIC PROTEIN-RELATED"/>
    <property type="match status" value="1"/>
</dbReference>
<feature type="chain" id="PRO_5020591315" evidence="2">
    <location>
        <begin position="28"/>
        <end position="347"/>
    </location>
</feature>
<dbReference type="InterPro" id="IPR001188">
    <property type="entry name" value="Sperm_putr-bd"/>
</dbReference>
<dbReference type="OrthoDB" id="9155688at2"/>
<dbReference type="SUPFAM" id="SSF53850">
    <property type="entry name" value="Periplasmic binding protein-like II"/>
    <property type="match status" value="1"/>
</dbReference>
<sequence length="347" mass="38414">MGTNISRRQFNLMLGAAAATSMSKAFAIGKPKGNLVVGTWGGDYGKFLREYIITPFVDPQGITTALAVAQEPPRKIKLLAERPLPHGTMDVAALTFDGMSEMWKNGVLQKLDISRIPRYAGIAEFLKNPYSVPHIYTGRVILYNPDKVKTAPTSYEDLWDPKYAGKVGVIDIQYSTTIESAALISGGSLSNFEPGKKKLLELKKMGVRVYPTNESMAQALGTGECWMCIMWLARARQWQDAGAPVKVAYPKEGVMVYGNGWGIPKNARNVDAAYAYINATLEPKAQIAFAQHMGYIPPMTANVLPAKLAERVAIPDSEIKNVKIRDYDYLLKNDSQLQNWWNKVFKG</sequence>
<dbReference type="Proteomes" id="UP000295525">
    <property type="component" value="Unassembled WGS sequence"/>
</dbReference>
<feature type="signal peptide" evidence="2">
    <location>
        <begin position="1"/>
        <end position="27"/>
    </location>
</feature>
<dbReference type="InterPro" id="IPR006059">
    <property type="entry name" value="SBP"/>
</dbReference>
<dbReference type="Gene3D" id="3.40.190.10">
    <property type="entry name" value="Periplasmic binding protein-like II"/>
    <property type="match status" value="2"/>
</dbReference>